<dbReference type="GO" id="GO:0016020">
    <property type="term" value="C:membrane"/>
    <property type="evidence" value="ECO:0007669"/>
    <property type="project" value="TreeGrafter"/>
</dbReference>
<keyword evidence="6 8" id="KW-0505">Motor protein</keyword>
<keyword evidence="3 8" id="KW-0067">ATP-binding</keyword>
<evidence type="ECO:0000256" key="7">
    <source>
        <dbReference type="ARBA" id="ARBA00023203"/>
    </source>
</evidence>
<feature type="binding site" evidence="8">
    <location>
        <begin position="93"/>
        <end position="100"/>
    </location>
    <ligand>
        <name>ATP</name>
        <dbReference type="ChEBI" id="CHEBI:30616"/>
    </ligand>
</feature>
<dbReference type="PANTHER" id="PTHR13140">
    <property type="entry name" value="MYOSIN"/>
    <property type="match status" value="1"/>
</dbReference>
<dbReference type="PROSITE" id="PS51456">
    <property type="entry name" value="MYOSIN_MOTOR"/>
    <property type="match status" value="1"/>
</dbReference>
<dbReference type="GO" id="GO:0005737">
    <property type="term" value="C:cytoplasm"/>
    <property type="evidence" value="ECO:0007669"/>
    <property type="project" value="TreeGrafter"/>
</dbReference>
<comment type="caution">
    <text evidence="8">Lacks conserved residue(s) required for the propagation of feature annotation.</text>
</comment>
<sequence>MPWYCREWGESTLPIEMLARGNTYTATARETYSGLFCVAVNPYKRFPIYTEQVALKYKGKRRGEMPPHIFSISDNAYHNMLQDRENQSILITGESGAGKTENTKKVISYFAVVAAASKKEDDDASKKGTLEDQIVQANPVLEAYGNAKTTRNNNSSRFVSYYTFSR</sequence>
<dbReference type="PRINTS" id="PR00193">
    <property type="entry name" value="MYOSINHEAVY"/>
</dbReference>
<evidence type="ECO:0000256" key="4">
    <source>
        <dbReference type="ARBA" id="ARBA00023054"/>
    </source>
</evidence>
<name>A0A183JL77_9TREM</name>
<keyword evidence="7 8" id="KW-0009">Actin-binding</keyword>
<evidence type="ECO:0000256" key="3">
    <source>
        <dbReference type="ARBA" id="ARBA00022840"/>
    </source>
</evidence>
<dbReference type="EMBL" id="UZAK01003933">
    <property type="protein sequence ID" value="VDO82048.1"/>
    <property type="molecule type" value="Genomic_DNA"/>
</dbReference>
<dbReference type="AlphaFoldDB" id="A0A183JL77"/>
<reference evidence="12" key="1">
    <citation type="submission" date="2016-06" db="UniProtKB">
        <authorList>
            <consortium name="WormBaseParasite"/>
        </authorList>
    </citation>
    <scope>IDENTIFICATION</scope>
</reference>
<organism evidence="12">
    <name type="scientific">Schistosoma curassoni</name>
    <dbReference type="NCBI Taxonomy" id="6186"/>
    <lineage>
        <taxon>Eukaryota</taxon>
        <taxon>Metazoa</taxon>
        <taxon>Spiralia</taxon>
        <taxon>Lophotrochozoa</taxon>
        <taxon>Platyhelminthes</taxon>
        <taxon>Trematoda</taxon>
        <taxon>Digenea</taxon>
        <taxon>Strigeidida</taxon>
        <taxon>Schistosomatoidea</taxon>
        <taxon>Schistosomatidae</taxon>
        <taxon>Schistosoma</taxon>
    </lineage>
</organism>
<dbReference type="Gene3D" id="3.40.850.10">
    <property type="entry name" value="Kinesin motor domain"/>
    <property type="match status" value="1"/>
</dbReference>
<evidence type="ECO:0000256" key="6">
    <source>
        <dbReference type="ARBA" id="ARBA00023175"/>
    </source>
</evidence>
<keyword evidence="5 8" id="KW-0518">Myosin</keyword>
<evidence type="ECO:0000313" key="10">
    <source>
        <dbReference type="EMBL" id="VDO82048.1"/>
    </source>
</evidence>
<comment type="similarity">
    <text evidence="1 8">Belongs to the TRAFAC class myosin-kinesin ATPase superfamily. Myosin family.</text>
</comment>
<dbReference type="WBParaSite" id="SCUD_0000345801-mRNA-1">
    <property type="protein sequence ID" value="SCUD_0000345801-mRNA-1"/>
    <property type="gene ID" value="SCUD_0000345801"/>
</dbReference>
<dbReference type="GO" id="GO:0000146">
    <property type="term" value="F:microfilament motor activity"/>
    <property type="evidence" value="ECO:0007669"/>
    <property type="project" value="TreeGrafter"/>
</dbReference>
<evidence type="ECO:0000313" key="11">
    <source>
        <dbReference type="Proteomes" id="UP000279833"/>
    </source>
</evidence>
<dbReference type="SUPFAM" id="SSF52540">
    <property type="entry name" value="P-loop containing nucleoside triphosphate hydrolases"/>
    <property type="match status" value="1"/>
</dbReference>
<dbReference type="InterPro" id="IPR027417">
    <property type="entry name" value="P-loop_NTPase"/>
</dbReference>
<gene>
    <name evidence="10" type="ORF">SCUD_LOCUS3458</name>
</gene>
<keyword evidence="2 8" id="KW-0547">Nucleotide-binding</keyword>
<evidence type="ECO:0000256" key="8">
    <source>
        <dbReference type="PROSITE-ProRule" id="PRU00782"/>
    </source>
</evidence>
<keyword evidence="11" id="KW-1185">Reference proteome</keyword>
<reference evidence="10 11" key="2">
    <citation type="submission" date="2018-11" db="EMBL/GenBank/DDBJ databases">
        <authorList>
            <consortium name="Pathogen Informatics"/>
        </authorList>
    </citation>
    <scope>NUCLEOTIDE SEQUENCE [LARGE SCALE GENOMIC DNA]</scope>
    <source>
        <strain evidence="10">Dakar</strain>
        <strain evidence="11">Dakar, Senegal</strain>
    </source>
</reference>
<keyword evidence="4" id="KW-0175">Coiled coil</keyword>
<dbReference type="Proteomes" id="UP000279833">
    <property type="component" value="Unassembled WGS sequence"/>
</dbReference>
<evidence type="ECO:0000256" key="1">
    <source>
        <dbReference type="ARBA" id="ARBA00008314"/>
    </source>
</evidence>
<dbReference type="STRING" id="6186.A0A183JL77"/>
<proteinExistence type="inferred from homology"/>
<dbReference type="GO" id="GO:0005524">
    <property type="term" value="F:ATP binding"/>
    <property type="evidence" value="ECO:0007669"/>
    <property type="project" value="UniProtKB-UniRule"/>
</dbReference>
<dbReference type="SMART" id="SM00242">
    <property type="entry name" value="MYSc"/>
    <property type="match status" value="1"/>
</dbReference>
<evidence type="ECO:0000313" key="12">
    <source>
        <dbReference type="WBParaSite" id="SCUD_0000345801-mRNA-1"/>
    </source>
</evidence>
<dbReference type="InterPro" id="IPR001609">
    <property type="entry name" value="Myosin_head_motor_dom-like"/>
</dbReference>
<dbReference type="InterPro" id="IPR036961">
    <property type="entry name" value="Kinesin_motor_dom_sf"/>
</dbReference>
<evidence type="ECO:0000259" key="9">
    <source>
        <dbReference type="PROSITE" id="PS51456"/>
    </source>
</evidence>
<evidence type="ECO:0000256" key="5">
    <source>
        <dbReference type="ARBA" id="ARBA00023123"/>
    </source>
</evidence>
<evidence type="ECO:0000256" key="2">
    <source>
        <dbReference type="ARBA" id="ARBA00022741"/>
    </source>
</evidence>
<accession>A0A183JL77</accession>
<feature type="domain" description="Myosin motor" evidence="9">
    <location>
        <begin position="31"/>
        <end position="166"/>
    </location>
</feature>
<dbReference type="PANTHER" id="PTHR13140:SF857">
    <property type="entry name" value="MYOSIN-11"/>
    <property type="match status" value="1"/>
</dbReference>
<dbReference type="Pfam" id="PF00063">
    <property type="entry name" value="Myosin_head"/>
    <property type="match status" value="1"/>
</dbReference>
<dbReference type="GO" id="GO:0007015">
    <property type="term" value="P:actin filament organization"/>
    <property type="evidence" value="ECO:0007669"/>
    <property type="project" value="TreeGrafter"/>
</dbReference>
<protein>
    <submittedName>
        <fullName evidence="12">Myosin motor domain-containing protein</fullName>
    </submittedName>
</protein>
<dbReference type="GO" id="GO:0051015">
    <property type="term" value="F:actin filament binding"/>
    <property type="evidence" value="ECO:0007669"/>
    <property type="project" value="TreeGrafter"/>
</dbReference>
<dbReference type="GO" id="GO:0016459">
    <property type="term" value="C:myosin complex"/>
    <property type="evidence" value="ECO:0007669"/>
    <property type="project" value="UniProtKB-KW"/>
</dbReference>